<organism evidence="2 3">
    <name type="scientific">Candidatus Flavonifractor merdigallinarum</name>
    <dbReference type="NCBI Taxonomy" id="2838589"/>
    <lineage>
        <taxon>Bacteria</taxon>
        <taxon>Bacillati</taxon>
        <taxon>Bacillota</taxon>
        <taxon>Clostridia</taxon>
        <taxon>Eubacteriales</taxon>
        <taxon>Oscillospiraceae</taxon>
        <taxon>Flavonifractor</taxon>
    </lineage>
</organism>
<protein>
    <submittedName>
        <fullName evidence="2">Metallophosphoesterase</fullName>
    </submittedName>
</protein>
<dbReference type="Pfam" id="PF00149">
    <property type="entry name" value="Metallophos"/>
    <property type="match status" value="1"/>
</dbReference>
<dbReference type="InterPro" id="IPR004843">
    <property type="entry name" value="Calcineurin-like_PHP"/>
</dbReference>
<dbReference type="InterPro" id="IPR029052">
    <property type="entry name" value="Metallo-depent_PP-like"/>
</dbReference>
<proteinExistence type="predicted"/>
<feature type="domain" description="Calcineurin-like phosphoesterase" evidence="1">
    <location>
        <begin position="2"/>
        <end position="195"/>
    </location>
</feature>
<dbReference type="PANTHER" id="PTHR31302:SF22">
    <property type="entry name" value="PHOSPHOESTERASE"/>
    <property type="match status" value="1"/>
</dbReference>
<evidence type="ECO:0000259" key="1">
    <source>
        <dbReference type="Pfam" id="PF00149"/>
    </source>
</evidence>
<dbReference type="SUPFAM" id="SSF56300">
    <property type="entry name" value="Metallo-dependent phosphatases"/>
    <property type="match status" value="1"/>
</dbReference>
<reference evidence="2" key="2">
    <citation type="submission" date="2021-04" db="EMBL/GenBank/DDBJ databases">
        <authorList>
            <person name="Gilroy R."/>
        </authorList>
    </citation>
    <scope>NUCLEOTIDE SEQUENCE</scope>
    <source>
        <strain evidence="2">ChiBcec16_6824</strain>
    </source>
</reference>
<dbReference type="GO" id="GO:0016787">
    <property type="term" value="F:hydrolase activity"/>
    <property type="evidence" value="ECO:0007669"/>
    <property type="project" value="InterPro"/>
</dbReference>
<dbReference type="PANTHER" id="PTHR31302">
    <property type="entry name" value="TRANSMEMBRANE PROTEIN WITH METALLOPHOSPHOESTERASE DOMAIN-RELATED"/>
    <property type="match status" value="1"/>
</dbReference>
<comment type="caution">
    <text evidence="2">The sequence shown here is derived from an EMBL/GenBank/DDBJ whole genome shotgun (WGS) entry which is preliminary data.</text>
</comment>
<dbReference type="EMBL" id="DXDX01000198">
    <property type="protein sequence ID" value="HIY22395.1"/>
    <property type="molecule type" value="Genomic_DNA"/>
</dbReference>
<name>A0A9D1YAR2_9FIRM</name>
<reference evidence="2" key="1">
    <citation type="journal article" date="2021" name="PeerJ">
        <title>Extensive microbial diversity within the chicken gut microbiome revealed by metagenomics and culture.</title>
        <authorList>
            <person name="Gilroy R."/>
            <person name="Ravi A."/>
            <person name="Getino M."/>
            <person name="Pursley I."/>
            <person name="Horton D.L."/>
            <person name="Alikhan N.F."/>
            <person name="Baker D."/>
            <person name="Gharbi K."/>
            <person name="Hall N."/>
            <person name="Watson M."/>
            <person name="Adriaenssens E.M."/>
            <person name="Foster-Nyarko E."/>
            <person name="Jarju S."/>
            <person name="Secka A."/>
            <person name="Antonio M."/>
            <person name="Oren A."/>
            <person name="Chaudhuri R.R."/>
            <person name="La Ragione R."/>
            <person name="Hildebrand F."/>
            <person name="Pallen M.J."/>
        </authorList>
    </citation>
    <scope>NUCLEOTIDE SEQUENCE</scope>
    <source>
        <strain evidence="2">ChiBcec16_6824</strain>
    </source>
</reference>
<gene>
    <name evidence="2" type="ORF">H9841_10920</name>
</gene>
<evidence type="ECO:0000313" key="2">
    <source>
        <dbReference type="EMBL" id="HIY22395.1"/>
    </source>
</evidence>
<dbReference type="AlphaFoldDB" id="A0A9D1YAR2"/>
<dbReference type="Gene3D" id="3.60.21.10">
    <property type="match status" value="1"/>
</dbReference>
<dbReference type="PIRSF" id="PIRSF033094">
    <property type="entry name" value="Pesterase_CT488"/>
    <property type="match status" value="1"/>
</dbReference>
<dbReference type="InterPro" id="IPR014578">
    <property type="entry name" value="Pesterase_CT488"/>
</dbReference>
<sequence>MALYVIGDTHLSFSVNKSMEVFGGAWTGYVDKLREGFRVLQEGDTLVLCGDISWGMSLQDAREDFAFLEQFPGRKLILKGNHDYWWNTATKMERFWQEEGFSNLAVLHNNCHFYGELSLCGTRGWFYEEDANGHNEKVFRRELIRLEASLKAAGEREKLCFLHYPPCYQGYTCPEILDLLERYQVRTCYYGHLHGGSHRLAVEGVVQGVEYRLAAADYLGFRPKKILD</sequence>
<dbReference type="InterPro" id="IPR051158">
    <property type="entry name" value="Metallophosphoesterase_sf"/>
</dbReference>
<accession>A0A9D1YAR2</accession>
<evidence type="ECO:0000313" key="3">
    <source>
        <dbReference type="Proteomes" id="UP000823868"/>
    </source>
</evidence>
<dbReference type="Proteomes" id="UP000823868">
    <property type="component" value="Unassembled WGS sequence"/>
</dbReference>